<dbReference type="Pfam" id="PF07103">
    <property type="entry name" value="DUF1365"/>
    <property type="match status" value="1"/>
</dbReference>
<dbReference type="OrthoDB" id="9778801at2"/>
<dbReference type="PANTHER" id="PTHR33973:SF4">
    <property type="entry name" value="OS07G0153300 PROTEIN"/>
    <property type="match status" value="1"/>
</dbReference>
<sequence>MFSKIFEGKVYHKRFKPKIHELNYKVCSFLFDLDELDQLDKSFKLFAYNRLNIVSFWNKDHGTGEDKPLRPYVENILNEAEIDIEGGPIRLLCYPRFFGYVFNPLSVYYCYSKDENLQAIIYEVSNTFGERHSYVIPAESSSDGVIKQKCQKSFYVSPFMEMNAEYAFRMVPPQDKISVSITQSDEDGTLLKANFNGTETPLSDASLLRILARYPLMTVKIILGIHWEALKLWKKGLKLVTRPPVPSHPVTLVSSSNQMEPKS</sequence>
<reference evidence="1 2" key="1">
    <citation type="submission" date="2016-07" db="EMBL/GenBank/DDBJ databases">
        <authorList>
            <person name="Lefevre C.T."/>
        </authorList>
    </citation>
    <scope>NUCLEOTIDE SEQUENCE [LARGE SCALE GENOMIC DNA]</scope>
    <source>
        <strain evidence="1">PR1</strain>
    </source>
</reference>
<gene>
    <name evidence="1" type="ORF">MTBPR1_210005</name>
</gene>
<dbReference type="InterPro" id="IPR010775">
    <property type="entry name" value="DUF1365"/>
</dbReference>
<dbReference type="EMBL" id="FLYE01000014">
    <property type="protein sequence ID" value="SCA56553.1"/>
    <property type="molecule type" value="Genomic_DNA"/>
</dbReference>
<name>A0A1C3RGY4_9PROT</name>
<evidence type="ECO:0000313" key="2">
    <source>
        <dbReference type="Proteomes" id="UP000231658"/>
    </source>
</evidence>
<evidence type="ECO:0000313" key="1">
    <source>
        <dbReference type="EMBL" id="SCA56553.1"/>
    </source>
</evidence>
<dbReference type="RefSeq" id="WP_069188654.1">
    <property type="nucleotide sequence ID" value="NZ_FLYE01000014.1"/>
</dbReference>
<organism evidence="1 2">
    <name type="scientific">Candidatus Terasakiella magnetica</name>
    <dbReference type="NCBI Taxonomy" id="1867952"/>
    <lineage>
        <taxon>Bacteria</taxon>
        <taxon>Pseudomonadati</taxon>
        <taxon>Pseudomonadota</taxon>
        <taxon>Alphaproteobacteria</taxon>
        <taxon>Rhodospirillales</taxon>
        <taxon>Terasakiellaceae</taxon>
        <taxon>Terasakiella</taxon>
    </lineage>
</organism>
<proteinExistence type="predicted"/>
<evidence type="ECO:0008006" key="3">
    <source>
        <dbReference type="Google" id="ProtNLM"/>
    </source>
</evidence>
<dbReference type="AlphaFoldDB" id="A0A1C3RGY4"/>
<dbReference type="STRING" id="1867952.MTBPR1_210005"/>
<accession>A0A1C3RGY4</accession>
<dbReference type="PANTHER" id="PTHR33973">
    <property type="entry name" value="OS07G0153300 PROTEIN"/>
    <property type="match status" value="1"/>
</dbReference>
<dbReference type="Proteomes" id="UP000231658">
    <property type="component" value="Unassembled WGS sequence"/>
</dbReference>
<keyword evidence="2" id="KW-1185">Reference proteome</keyword>
<protein>
    <recommendedName>
        <fullName evidence="3">DUF1365 domain-containing protein</fullName>
    </recommendedName>
</protein>